<dbReference type="EMBL" id="JAULUE010002051">
    <property type="protein sequence ID" value="KAK5902614.1"/>
    <property type="molecule type" value="Genomic_DNA"/>
</dbReference>
<dbReference type="Proteomes" id="UP001335648">
    <property type="component" value="Unassembled WGS sequence"/>
</dbReference>
<dbReference type="AlphaFoldDB" id="A0AAN8H4R5"/>
<evidence type="ECO:0000313" key="2">
    <source>
        <dbReference type="EMBL" id="KAK5902614.1"/>
    </source>
</evidence>
<proteinExistence type="predicted"/>
<reference evidence="2 3" key="1">
    <citation type="journal article" date="2023" name="Mol. Biol. Evol.">
        <title>Genomics of Secondarily Temperate Adaptation in the Only Non-Antarctic Icefish.</title>
        <authorList>
            <person name="Rivera-Colon A.G."/>
            <person name="Rayamajhi N."/>
            <person name="Minhas B.F."/>
            <person name="Madrigal G."/>
            <person name="Bilyk K.T."/>
            <person name="Yoon V."/>
            <person name="Hune M."/>
            <person name="Gregory S."/>
            <person name="Cheng C.H.C."/>
            <person name="Catchen J.M."/>
        </authorList>
    </citation>
    <scope>NUCLEOTIDE SEQUENCE [LARGE SCALE GENOMIC DNA]</scope>
    <source>
        <strain evidence="2">JC2023a</strain>
    </source>
</reference>
<keyword evidence="1" id="KW-0732">Signal</keyword>
<keyword evidence="3" id="KW-1185">Reference proteome</keyword>
<evidence type="ECO:0000313" key="3">
    <source>
        <dbReference type="Proteomes" id="UP001335648"/>
    </source>
</evidence>
<name>A0AAN8H4R5_9TELE</name>
<evidence type="ECO:0000256" key="1">
    <source>
        <dbReference type="SAM" id="SignalP"/>
    </source>
</evidence>
<gene>
    <name evidence="2" type="ORF">CesoFtcFv8_007853</name>
</gene>
<comment type="caution">
    <text evidence="2">The sequence shown here is derived from an EMBL/GenBank/DDBJ whole genome shotgun (WGS) entry which is preliminary data.</text>
</comment>
<organism evidence="2 3">
    <name type="scientific">Champsocephalus esox</name>
    <name type="common">pike icefish</name>
    <dbReference type="NCBI Taxonomy" id="159716"/>
    <lineage>
        <taxon>Eukaryota</taxon>
        <taxon>Metazoa</taxon>
        <taxon>Chordata</taxon>
        <taxon>Craniata</taxon>
        <taxon>Vertebrata</taxon>
        <taxon>Euteleostomi</taxon>
        <taxon>Actinopterygii</taxon>
        <taxon>Neopterygii</taxon>
        <taxon>Teleostei</taxon>
        <taxon>Neoteleostei</taxon>
        <taxon>Acanthomorphata</taxon>
        <taxon>Eupercaria</taxon>
        <taxon>Perciformes</taxon>
        <taxon>Notothenioidei</taxon>
        <taxon>Channichthyidae</taxon>
        <taxon>Champsocephalus</taxon>
    </lineage>
</organism>
<feature type="chain" id="PRO_5042931442" evidence="1">
    <location>
        <begin position="21"/>
        <end position="106"/>
    </location>
</feature>
<feature type="signal peptide" evidence="1">
    <location>
        <begin position="1"/>
        <end position="20"/>
    </location>
</feature>
<sequence length="106" mass="11942">MKPLVLKYIWTLADVRLLSAEPSVPARGRCYTAQSTNITDRIKPVPLRLTMMKVFDLSSENSRQFLEQKTLGGFTAAYVLTGYFILNSVTQNEKQQARLVVPVLHG</sequence>
<accession>A0AAN8H4R5</accession>
<protein>
    <submittedName>
        <fullName evidence="2">Uncharacterized protein</fullName>
    </submittedName>
</protein>